<dbReference type="PANTHER" id="PTHR43432:SF5">
    <property type="entry name" value="ELP3_MIAA_NIFB-LIKE RADICAL SAM CORE DOMAIN-CONTAINING PROTEIN"/>
    <property type="match status" value="1"/>
</dbReference>
<dbReference type="PROSITE" id="PS51918">
    <property type="entry name" value="RADICAL_SAM"/>
    <property type="match status" value="1"/>
</dbReference>
<organism evidence="5 6">
    <name type="scientific">Clostridium cavendishii DSM 21758</name>
    <dbReference type="NCBI Taxonomy" id="1121302"/>
    <lineage>
        <taxon>Bacteria</taxon>
        <taxon>Bacillati</taxon>
        <taxon>Bacillota</taxon>
        <taxon>Clostridia</taxon>
        <taxon>Eubacteriales</taxon>
        <taxon>Clostridiaceae</taxon>
        <taxon>Clostridium</taxon>
    </lineage>
</organism>
<dbReference type="AlphaFoldDB" id="A0A1M6CUK9"/>
<protein>
    <submittedName>
        <fullName evidence="5">DNA repair photolyase</fullName>
    </submittedName>
</protein>
<dbReference type="STRING" id="1121302.SAMN02745163_00551"/>
<keyword evidence="3" id="KW-0411">Iron-sulfur</keyword>
<keyword evidence="2" id="KW-0408">Iron</keyword>
<dbReference type="InterPro" id="IPR006638">
    <property type="entry name" value="Elp3/MiaA/NifB-like_rSAM"/>
</dbReference>
<dbReference type="SFLD" id="SFLDG01084">
    <property type="entry name" value="Uncharacterised_Radical_SAM_Su"/>
    <property type="match status" value="1"/>
</dbReference>
<keyword evidence="5" id="KW-0456">Lyase</keyword>
<evidence type="ECO:0000313" key="6">
    <source>
        <dbReference type="Proteomes" id="UP000184310"/>
    </source>
</evidence>
<dbReference type="GO" id="GO:0016829">
    <property type="term" value="F:lyase activity"/>
    <property type="evidence" value="ECO:0007669"/>
    <property type="project" value="UniProtKB-KW"/>
</dbReference>
<dbReference type="SUPFAM" id="SSF102114">
    <property type="entry name" value="Radical SAM enzymes"/>
    <property type="match status" value="1"/>
</dbReference>
<keyword evidence="1" id="KW-0479">Metal-binding</keyword>
<name>A0A1M6CUK9_9CLOT</name>
<dbReference type="Proteomes" id="UP000184310">
    <property type="component" value="Unassembled WGS sequence"/>
</dbReference>
<proteinExistence type="predicted"/>
<dbReference type="InterPro" id="IPR007197">
    <property type="entry name" value="rSAM"/>
</dbReference>
<evidence type="ECO:0000256" key="1">
    <source>
        <dbReference type="ARBA" id="ARBA00022723"/>
    </source>
</evidence>
<sequence>MEFIEAKSLVSNYIDDNPWFGINYNMNIYKGCCHGCIYCDSRSECYGIVDFDRVRAKKDSTLIIRRDLKSKKNKGVIQTGAMSDPYNPFEEKLLLTREGLKQINENGFGVSIITKSPLITRDIDILKQIKKHSPVLVKVTITTFDDELCKQIEPNVAVSSERFKAVKELSDNGIYTGILLMPVLPFINDTEENIKNIVKKAHESGAKFIFAYGMGLTLRGNQREYFYERLLKAFPENKNLVRSYIETYGNRYECSSPKSNQLWKIFKAECTKFNILYRMEDIIVGYRNGYEDKQISFFNN</sequence>
<accession>A0A1M6CUK9</accession>
<evidence type="ECO:0000256" key="2">
    <source>
        <dbReference type="ARBA" id="ARBA00023004"/>
    </source>
</evidence>
<evidence type="ECO:0000259" key="4">
    <source>
        <dbReference type="PROSITE" id="PS51918"/>
    </source>
</evidence>
<dbReference type="SFLD" id="SFLDS00029">
    <property type="entry name" value="Radical_SAM"/>
    <property type="match status" value="1"/>
</dbReference>
<evidence type="ECO:0000313" key="5">
    <source>
        <dbReference type="EMBL" id="SHI64428.1"/>
    </source>
</evidence>
<dbReference type="Pfam" id="PF04055">
    <property type="entry name" value="Radical_SAM"/>
    <property type="match status" value="1"/>
</dbReference>
<reference evidence="5 6" key="1">
    <citation type="submission" date="2016-11" db="EMBL/GenBank/DDBJ databases">
        <authorList>
            <person name="Jaros S."/>
            <person name="Januszkiewicz K."/>
            <person name="Wedrychowicz H."/>
        </authorList>
    </citation>
    <scope>NUCLEOTIDE SEQUENCE [LARGE SCALE GENOMIC DNA]</scope>
    <source>
        <strain evidence="5 6">DSM 21758</strain>
    </source>
</reference>
<dbReference type="Gene3D" id="3.80.30.30">
    <property type="match status" value="1"/>
</dbReference>
<feature type="domain" description="Radical SAM core" evidence="4">
    <location>
        <begin position="18"/>
        <end position="251"/>
    </location>
</feature>
<dbReference type="RefSeq" id="WP_072985053.1">
    <property type="nucleotide sequence ID" value="NZ_FQZB01000004.1"/>
</dbReference>
<keyword evidence="6" id="KW-1185">Reference proteome</keyword>
<dbReference type="InterPro" id="IPR058240">
    <property type="entry name" value="rSAM_sf"/>
</dbReference>
<dbReference type="GO" id="GO:0046872">
    <property type="term" value="F:metal ion binding"/>
    <property type="evidence" value="ECO:0007669"/>
    <property type="project" value="UniProtKB-KW"/>
</dbReference>
<dbReference type="EMBL" id="FQZB01000004">
    <property type="protein sequence ID" value="SHI64428.1"/>
    <property type="molecule type" value="Genomic_DNA"/>
</dbReference>
<evidence type="ECO:0000256" key="3">
    <source>
        <dbReference type="ARBA" id="ARBA00023014"/>
    </source>
</evidence>
<dbReference type="PANTHER" id="PTHR43432">
    <property type="entry name" value="SLR0285 PROTEIN"/>
    <property type="match status" value="1"/>
</dbReference>
<dbReference type="GO" id="GO:0051536">
    <property type="term" value="F:iron-sulfur cluster binding"/>
    <property type="evidence" value="ECO:0007669"/>
    <property type="project" value="UniProtKB-KW"/>
</dbReference>
<dbReference type="SMART" id="SM00729">
    <property type="entry name" value="Elp3"/>
    <property type="match status" value="1"/>
</dbReference>
<dbReference type="CDD" id="cd01335">
    <property type="entry name" value="Radical_SAM"/>
    <property type="match status" value="1"/>
</dbReference>
<gene>
    <name evidence="5" type="ORF">SAMN02745163_00551</name>
</gene>
<dbReference type="InterPro" id="IPR040086">
    <property type="entry name" value="MJ0683-like"/>
</dbReference>